<reference evidence="1 2" key="1">
    <citation type="submission" date="2021-03" db="EMBL/GenBank/DDBJ databases">
        <title>Genomic Encyclopedia of Type Strains, Phase III (KMG-III): the genomes of soil and plant-associated and newly described type strains.</title>
        <authorList>
            <person name="Whitman W."/>
        </authorList>
    </citation>
    <scope>NUCLEOTIDE SEQUENCE [LARGE SCALE GENOMIC DNA]</scope>
    <source>
        <strain evidence="1 2">IMMIB AFH-6</strain>
    </source>
</reference>
<evidence type="ECO:0000313" key="1">
    <source>
        <dbReference type="EMBL" id="MBP2292605.1"/>
    </source>
</evidence>
<protein>
    <recommendedName>
        <fullName evidence="3">Transposase IS66 family protein</fullName>
    </recommendedName>
</protein>
<gene>
    <name evidence="1" type="ORF">J2851_002383</name>
</gene>
<dbReference type="RefSeq" id="WP_209766471.1">
    <property type="nucleotide sequence ID" value="NZ_JAGINP010000007.1"/>
</dbReference>
<organism evidence="1 2">
    <name type="scientific">Azospirillum rugosum</name>
    <dbReference type="NCBI Taxonomy" id="416170"/>
    <lineage>
        <taxon>Bacteria</taxon>
        <taxon>Pseudomonadati</taxon>
        <taxon>Pseudomonadota</taxon>
        <taxon>Alphaproteobacteria</taxon>
        <taxon>Rhodospirillales</taxon>
        <taxon>Azospirillaceae</taxon>
        <taxon>Azospirillum</taxon>
    </lineage>
</organism>
<comment type="caution">
    <text evidence="1">The sequence shown here is derived from an EMBL/GenBank/DDBJ whole genome shotgun (WGS) entry which is preliminary data.</text>
</comment>
<accession>A0ABS4SJ60</accession>
<dbReference type="Proteomes" id="UP000781958">
    <property type="component" value="Unassembled WGS sequence"/>
</dbReference>
<evidence type="ECO:0000313" key="2">
    <source>
        <dbReference type="Proteomes" id="UP000781958"/>
    </source>
</evidence>
<sequence>MVDFPAGIALDGCKNAYFCFRLARVTSDSCESRMERLTLFAVMARDYDRMVRRRGNLLQKWRSRIIVWKMMRACRDEGVEILWSDESVTPAGGGVRYGLAGKATVSY</sequence>
<dbReference type="EMBL" id="JAGINP010000007">
    <property type="protein sequence ID" value="MBP2292605.1"/>
    <property type="molecule type" value="Genomic_DNA"/>
</dbReference>
<evidence type="ECO:0008006" key="3">
    <source>
        <dbReference type="Google" id="ProtNLM"/>
    </source>
</evidence>
<keyword evidence="2" id="KW-1185">Reference proteome</keyword>
<name>A0ABS4SJ60_9PROT</name>
<proteinExistence type="predicted"/>